<dbReference type="EMBL" id="MG011691">
    <property type="protein sequence ID" value="AVK77436.1"/>
    <property type="molecule type" value="Genomic_DNA"/>
</dbReference>
<dbReference type="Pfam" id="PF08542">
    <property type="entry name" value="Rep_fac_C"/>
    <property type="match status" value="1"/>
</dbReference>
<dbReference type="InterPro" id="IPR008921">
    <property type="entry name" value="DNA_pol3_clamp-load_cplx_C"/>
</dbReference>
<dbReference type="GO" id="GO:0006281">
    <property type="term" value="P:DNA repair"/>
    <property type="evidence" value="ECO:0007669"/>
    <property type="project" value="TreeGrafter"/>
</dbReference>
<dbReference type="SUPFAM" id="SSF52540">
    <property type="entry name" value="P-loop containing nucleoside triphosphate hydrolases"/>
    <property type="match status" value="1"/>
</dbReference>
<evidence type="ECO:0000259" key="4">
    <source>
        <dbReference type="SMART" id="SM00382"/>
    </source>
</evidence>
<dbReference type="Gene3D" id="1.10.8.60">
    <property type="match status" value="1"/>
</dbReference>
<evidence type="ECO:0000256" key="3">
    <source>
        <dbReference type="ARBA" id="ARBA00022840"/>
    </source>
</evidence>
<dbReference type="CDD" id="cd00009">
    <property type="entry name" value="AAA"/>
    <property type="match status" value="1"/>
</dbReference>
<dbReference type="Gene3D" id="3.40.50.300">
    <property type="entry name" value="P-loop containing nucleotide triphosphate hydrolases"/>
    <property type="match status" value="1"/>
</dbReference>
<feature type="domain" description="AAA+ ATPase" evidence="4">
    <location>
        <begin position="112"/>
        <end position="243"/>
    </location>
</feature>
<evidence type="ECO:0000313" key="5">
    <source>
        <dbReference type="EMBL" id="AVK77436.1"/>
    </source>
</evidence>
<name>A0A2U7UG44_9VIRU</name>
<dbReference type="SUPFAM" id="SSF48019">
    <property type="entry name" value="post-AAA+ oligomerization domain-like"/>
    <property type="match status" value="1"/>
</dbReference>
<dbReference type="Proteomes" id="UP000249758">
    <property type="component" value="Segment"/>
</dbReference>
<accession>A0A2U7UG44</accession>
<dbReference type="Pfam" id="PF00004">
    <property type="entry name" value="AAA"/>
    <property type="match status" value="1"/>
</dbReference>
<evidence type="ECO:0000256" key="2">
    <source>
        <dbReference type="ARBA" id="ARBA00022741"/>
    </source>
</evidence>
<dbReference type="CDD" id="cd18140">
    <property type="entry name" value="HLD_clamp_RFC"/>
    <property type="match status" value="1"/>
</dbReference>
<dbReference type="GO" id="GO:0003677">
    <property type="term" value="F:DNA binding"/>
    <property type="evidence" value="ECO:0007669"/>
    <property type="project" value="InterPro"/>
</dbReference>
<evidence type="ECO:0000256" key="1">
    <source>
        <dbReference type="ARBA" id="ARBA00022705"/>
    </source>
</evidence>
<dbReference type="InterPro" id="IPR013748">
    <property type="entry name" value="Rep_factorC_C"/>
</dbReference>
<organism evidence="5">
    <name type="scientific">Pandoravirus macleodensis</name>
    <dbReference type="NCBI Taxonomy" id="2107707"/>
    <lineage>
        <taxon>Viruses</taxon>
        <taxon>Pandoravirus</taxon>
    </lineage>
</organism>
<keyword evidence="2" id="KW-0547">Nucleotide-binding</keyword>
<dbReference type="RefSeq" id="YP_009481432.1">
    <property type="nucleotide sequence ID" value="NC_037665.1"/>
</dbReference>
<dbReference type="SMART" id="SM00382">
    <property type="entry name" value="AAA"/>
    <property type="match status" value="1"/>
</dbReference>
<dbReference type="NCBIfam" id="NF001679">
    <property type="entry name" value="PRK00440.1"/>
    <property type="match status" value="1"/>
</dbReference>
<keyword evidence="1" id="KW-0235">DNA replication</keyword>
<dbReference type="InterPro" id="IPR027417">
    <property type="entry name" value="P-loop_NTPase"/>
</dbReference>
<dbReference type="GO" id="GO:0005524">
    <property type="term" value="F:ATP binding"/>
    <property type="evidence" value="ECO:0007669"/>
    <property type="project" value="UniProtKB-KW"/>
</dbReference>
<dbReference type="PANTHER" id="PTHR11669:SF5">
    <property type="entry name" value="REPLICATION FACTOR C SUBUNIT 2"/>
    <property type="match status" value="1"/>
</dbReference>
<dbReference type="GO" id="GO:0006261">
    <property type="term" value="P:DNA-templated DNA replication"/>
    <property type="evidence" value="ECO:0007669"/>
    <property type="project" value="TreeGrafter"/>
</dbReference>
<gene>
    <name evidence="5" type="ORF">pmac_cds_748</name>
</gene>
<dbReference type="InterPro" id="IPR003959">
    <property type="entry name" value="ATPase_AAA_core"/>
</dbReference>
<dbReference type="FunFam" id="1.10.8.60:FF:000012">
    <property type="entry name" value="Replication factor C subunit 4"/>
    <property type="match status" value="1"/>
</dbReference>
<dbReference type="InterPro" id="IPR003593">
    <property type="entry name" value="AAA+_ATPase"/>
</dbReference>
<dbReference type="GO" id="GO:0003689">
    <property type="term" value="F:DNA clamp loader activity"/>
    <property type="evidence" value="ECO:0007669"/>
    <property type="project" value="TreeGrafter"/>
</dbReference>
<proteinExistence type="predicted"/>
<dbReference type="GO" id="GO:0016887">
    <property type="term" value="F:ATP hydrolysis activity"/>
    <property type="evidence" value="ECO:0007669"/>
    <property type="project" value="InterPro"/>
</dbReference>
<protein>
    <submittedName>
        <fullName evidence="5">Replication factor C subunit</fullName>
    </submittedName>
</protein>
<dbReference type="InterPro" id="IPR050238">
    <property type="entry name" value="DNA_Rep/Repair_Clamp_Loader"/>
</dbReference>
<reference evidence="5" key="1">
    <citation type="journal article" date="2018" name="Nat. Commun.">
        <title>Diversity and evolution of the emerging Pandoraviridae family.</title>
        <authorList>
            <person name="Legendre M."/>
            <person name="Fabre E."/>
            <person name="Poirot O."/>
            <person name="Jeudy S."/>
            <person name="Lartigue A."/>
            <person name="Alempic J.M."/>
            <person name="Beucher L."/>
            <person name="Philippe N."/>
            <person name="Bertaux L."/>
            <person name="Christo-Foroux E."/>
            <person name="Labadie K."/>
            <person name="Coute Y."/>
            <person name="Abergel C."/>
            <person name="Claverie J.M."/>
        </authorList>
    </citation>
    <scope>NUCLEOTIDE SEQUENCE [LARGE SCALE GENOMIC DNA]</scope>
    <source>
        <strain evidence="5">Macleodensis</strain>
    </source>
</reference>
<dbReference type="KEGG" id="vg:36841891"/>
<dbReference type="PANTHER" id="PTHR11669">
    <property type="entry name" value="REPLICATION FACTOR C / DNA POLYMERASE III GAMMA-TAU SUBUNIT"/>
    <property type="match status" value="1"/>
</dbReference>
<keyword evidence="3" id="KW-0067">ATP-binding</keyword>
<dbReference type="GeneID" id="36841891"/>
<dbReference type="Gene3D" id="1.20.272.10">
    <property type="match status" value="1"/>
</dbReference>
<sequence>MEHEMQAEPPTPSPFTTSLVLAPSRPATTTTTTMTTTVVSRSGARRVTAVTARSGAADDCVVESPSTQSTTYAGTVQYELPWVEKYRPLVLDDITGNADAIRYLKALAVDGNVPNLLLSGPPGTGKTTSIACLARTLLGPAFDTAVLELNASDERGIDVVRKTIKGFARQTVDLPPGRHKIIILDEADCLTQGAQQALRCTMEKYTNTTRFALACNTSAMIIEALQSRCAILRYQRLADEQILERLYAIVAAEKNVHCTRDGLDAIVVTADGDMRQAINNLQATHAGCGRVDADSVYAVCDRPHPALVRTMLLDCGHGSLGAATAAMTKLWEMGYMASDIVGTMLSDAKRIAIEERLRLDLIKEIGITQKRVAYGLGTLVQLRGLVARMCSVGLNYASGASPVH</sequence>
<dbReference type="InterPro" id="IPR047854">
    <property type="entry name" value="RFC_lid"/>
</dbReference>